<dbReference type="Pfam" id="PF04607">
    <property type="entry name" value="RelA_SpoT"/>
    <property type="match status" value="1"/>
</dbReference>
<reference evidence="3" key="1">
    <citation type="submission" date="2020-10" db="EMBL/GenBank/DDBJ databases">
        <authorList>
            <person name="Gilroy R."/>
        </authorList>
    </citation>
    <scope>NUCLEOTIDE SEQUENCE</scope>
    <source>
        <strain evidence="3">CHK123-3438</strain>
    </source>
</reference>
<evidence type="ECO:0000313" key="4">
    <source>
        <dbReference type="Proteomes" id="UP000886860"/>
    </source>
</evidence>
<evidence type="ECO:0000259" key="2">
    <source>
        <dbReference type="SMART" id="SM00954"/>
    </source>
</evidence>
<dbReference type="Gene3D" id="1.10.287.860">
    <property type="entry name" value="Nucleotidyltransferase"/>
    <property type="match status" value="1"/>
</dbReference>
<dbReference type="InterPro" id="IPR043519">
    <property type="entry name" value="NT_sf"/>
</dbReference>
<accession>A0A9D1KF67</accession>
<dbReference type="InterPro" id="IPR007685">
    <property type="entry name" value="RelA_SpoT"/>
</dbReference>
<dbReference type="CDD" id="cd05399">
    <property type="entry name" value="NT_Rel-Spo_like"/>
    <property type="match status" value="1"/>
</dbReference>
<reference evidence="3" key="2">
    <citation type="journal article" date="2021" name="PeerJ">
        <title>Extensive microbial diversity within the chicken gut microbiome revealed by metagenomics and culture.</title>
        <authorList>
            <person name="Gilroy R."/>
            <person name="Ravi A."/>
            <person name="Getino M."/>
            <person name="Pursley I."/>
            <person name="Horton D.L."/>
            <person name="Alikhan N.F."/>
            <person name="Baker D."/>
            <person name="Gharbi K."/>
            <person name="Hall N."/>
            <person name="Watson M."/>
            <person name="Adriaenssens E.M."/>
            <person name="Foster-Nyarko E."/>
            <person name="Jarju S."/>
            <person name="Secka A."/>
            <person name="Antonio M."/>
            <person name="Oren A."/>
            <person name="Chaudhuri R.R."/>
            <person name="La Ragione R."/>
            <person name="Hildebrand F."/>
            <person name="Pallen M.J."/>
        </authorList>
    </citation>
    <scope>NUCLEOTIDE SEQUENCE</scope>
    <source>
        <strain evidence="3">CHK123-3438</strain>
    </source>
</reference>
<comment type="caution">
    <text evidence="3">The sequence shown here is derived from an EMBL/GenBank/DDBJ whole genome shotgun (WGS) entry which is preliminary data.</text>
</comment>
<dbReference type="PANTHER" id="PTHR47837">
    <property type="entry name" value="GTP PYROPHOSPHOKINASE YJBM"/>
    <property type="match status" value="1"/>
</dbReference>
<evidence type="ECO:0000256" key="1">
    <source>
        <dbReference type="ARBA" id="ARBA00004976"/>
    </source>
</evidence>
<dbReference type="AlphaFoldDB" id="A0A9D1KF67"/>
<dbReference type="SMART" id="SM00954">
    <property type="entry name" value="RelA_SpoT"/>
    <property type="match status" value="1"/>
</dbReference>
<feature type="domain" description="RelA/SpoT" evidence="2">
    <location>
        <begin position="74"/>
        <end position="197"/>
    </location>
</feature>
<sequence length="235" mass="27248">MNSSMNPNSELSRFIVNGPDAVSVPESLIHVGRQFQQIMMMYTCAIREVRTKLEVLNDELSIRNQRNPIEMIKARVKKPESIVEKLHRRGFPITLESVVNNLDDVAGIRVICSFVDDIYEVADMLIRQDDVHVIAIKDYIKNPKENGYRSYHMIIEVPVFFSDRKKNMRVEVQIRTIAMDFWASLDHQLKYKKKVSDDLDISERLKHCADVIAQTDVMMLDIRKQIEAQGVAVRE</sequence>
<name>A0A9D1KF67_9FIRM</name>
<dbReference type="SUPFAM" id="SSF81301">
    <property type="entry name" value="Nucleotidyltransferase"/>
    <property type="match status" value="1"/>
</dbReference>
<dbReference type="GO" id="GO:0015969">
    <property type="term" value="P:guanosine tetraphosphate metabolic process"/>
    <property type="evidence" value="ECO:0007669"/>
    <property type="project" value="InterPro"/>
</dbReference>
<proteinExistence type="predicted"/>
<dbReference type="Gene3D" id="3.30.460.10">
    <property type="entry name" value="Beta Polymerase, domain 2"/>
    <property type="match status" value="1"/>
</dbReference>
<dbReference type="EMBL" id="DVKS01000093">
    <property type="protein sequence ID" value="HIT41574.1"/>
    <property type="molecule type" value="Genomic_DNA"/>
</dbReference>
<evidence type="ECO:0000313" key="3">
    <source>
        <dbReference type="EMBL" id="HIT41574.1"/>
    </source>
</evidence>
<dbReference type="InterPro" id="IPR052366">
    <property type="entry name" value="GTP_Pyrophosphokinase"/>
</dbReference>
<gene>
    <name evidence="3" type="ORF">IAB60_05645</name>
</gene>
<dbReference type="PANTHER" id="PTHR47837:SF2">
    <property type="entry name" value="GTP PYROPHOSPHOKINASE YWAC"/>
    <property type="match status" value="1"/>
</dbReference>
<protein>
    <submittedName>
        <fullName evidence="3">GTP pyrophosphokinase family protein</fullName>
    </submittedName>
</protein>
<organism evidence="3 4">
    <name type="scientific">Candidatus Caccovicinus merdipullorum</name>
    <dbReference type="NCBI Taxonomy" id="2840724"/>
    <lineage>
        <taxon>Bacteria</taxon>
        <taxon>Bacillati</taxon>
        <taxon>Bacillota</taxon>
        <taxon>Clostridia</taxon>
        <taxon>Eubacteriales</taxon>
        <taxon>Candidatus Caccovicinus</taxon>
    </lineage>
</organism>
<dbReference type="Proteomes" id="UP000886860">
    <property type="component" value="Unassembled WGS sequence"/>
</dbReference>
<comment type="pathway">
    <text evidence="1">Purine metabolism; ppGpp biosynthesis; ppGpp from GTP: step 1/2.</text>
</comment>